<evidence type="ECO:0000313" key="8">
    <source>
        <dbReference type="EMBL" id="ROO28630.1"/>
    </source>
</evidence>
<comment type="caution">
    <text evidence="8">The sequence shown here is derived from an EMBL/GenBank/DDBJ whole genome shotgun (WGS) entry which is preliminary data.</text>
</comment>
<accession>A0A423PSP6</accession>
<dbReference type="Pfam" id="PF06305">
    <property type="entry name" value="LapA_dom"/>
    <property type="match status" value="1"/>
</dbReference>
<evidence type="ECO:0000259" key="7">
    <source>
        <dbReference type="Pfam" id="PF06305"/>
    </source>
</evidence>
<evidence type="ECO:0000256" key="3">
    <source>
        <dbReference type="ARBA" id="ARBA00022989"/>
    </source>
</evidence>
<proteinExistence type="predicted"/>
<feature type="coiled-coil region" evidence="5">
    <location>
        <begin position="64"/>
        <end position="91"/>
    </location>
</feature>
<keyword evidence="3 6" id="KW-1133">Transmembrane helix</keyword>
<dbReference type="InParanoid" id="A0A423PSP6"/>
<feature type="transmembrane region" description="Helical" evidence="6">
    <location>
        <begin position="7"/>
        <end position="25"/>
    </location>
</feature>
<protein>
    <recommendedName>
        <fullName evidence="7">Lipopolysaccharide assembly protein A domain-containing protein</fullName>
    </recommendedName>
</protein>
<dbReference type="AlphaFoldDB" id="A0A423PSP6"/>
<dbReference type="RefSeq" id="WP_123658042.1">
    <property type="nucleotide sequence ID" value="NZ_AYKG01000020.1"/>
</dbReference>
<keyword evidence="2 6" id="KW-0812">Transmembrane</keyword>
<evidence type="ECO:0000256" key="5">
    <source>
        <dbReference type="SAM" id="Coils"/>
    </source>
</evidence>
<evidence type="ECO:0000256" key="4">
    <source>
        <dbReference type="ARBA" id="ARBA00023136"/>
    </source>
</evidence>
<feature type="domain" description="Lipopolysaccharide assembly protein A" evidence="7">
    <location>
        <begin position="24"/>
        <end position="85"/>
    </location>
</feature>
<keyword evidence="1" id="KW-1003">Cell membrane</keyword>
<keyword evidence="9" id="KW-1185">Reference proteome</keyword>
<evidence type="ECO:0000256" key="6">
    <source>
        <dbReference type="SAM" id="Phobius"/>
    </source>
</evidence>
<evidence type="ECO:0000256" key="1">
    <source>
        <dbReference type="ARBA" id="ARBA00022475"/>
    </source>
</evidence>
<keyword evidence="5" id="KW-0175">Coiled coil</keyword>
<dbReference type="GO" id="GO:0005886">
    <property type="term" value="C:plasma membrane"/>
    <property type="evidence" value="ECO:0007669"/>
    <property type="project" value="InterPro"/>
</dbReference>
<sequence length="96" mass="10442">MLSLLRILVVFVATVIGLLFGYLNFQSAPIDLLVVRTQAPLVVLLAAAFVLGLLIAVVLFTLRVIRLKTRLSSSKRKLRDAEAEIDSLRSAHAGNA</sequence>
<evidence type="ECO:0000313" key="9">
    <source>
        <dbReference type="Proteomes" id="UP000285310"/>
    </source>
</evidence>
<feature type="transmembrane region" description="Helical" evidence="6">
    <location>
        <begin position="41"/>
        <end position="65"/>
    </location>
</feature>
<gene>
    <name evidence="8" type="ORF">SAJA_07590</name>
</gene>
<organism evidence="8 9">
    <name type="scientific">Salinisphaera japonica YTM-1</name>
    <dbReference type="NCBI Taxonomy" id="1209778"/>
    <lineage>
        <taxon>Bacteria</taxon>
        <taxon>Pseudomonadati</taxon>
        <taxon>Pseudomonadota</taxon>
        <taxon>Gammaproteobacteria</taxon>
        <taxon>Salinisphaerales</taxon>
        <taxon>Salinisphaeraceae</taxon>
        <taxon>Salinisphaera</taxon>
    </lineage>
</organism>
<reference evidence="8 9" key="1">
    <citation type="submission" date="2013-10" db="EMBL/GenBank/DDBJ databases">
        <title>Salinisphaera japonica YTM-1 Genome Sequencing.</title>
        <authorList>
            <person name="Lai Q."/>
            <person name="Li C."/>
            <person name="Shao Z."/>
        </authorList>
    </citation>
    <scope>NUCLEOTIDE SEQUENCE [LARGE SCALE GENOMIC DNA]</scope>
    <source>
        <strain evidence="8 9">YTM-1</strain>
    </source>
</reference>
<name>A0A423PSP6_9GAMM</name>
<dbReference type="InterPro" id="IPR010445">
    <property type="entry name" value="LapA_dom"/>
</dbReference>
<evidence type="ECO:0000256" key="2">
    <source>
        <dbReference type="ARBA" id="ARBA00022692"/>
    </source>
</evidence>
<keyword evidence="4 6" id="KW-0472">Membrane</keyword>
<dbReference type="OrthoDB" id="7068051at2"/>
<dbReference type="Proteomes" id="UP000285310">
    <property type="component" value="Unassembled WGS sequence"/>
</dbReference>
<dbReference type="EMBL" id="AYKG01000020">
    <property type="protein sequence ID" value="ROO28630.1"/>
    <property type="molecule type" value="Genomic_DNA"/>
</dbReference>